<reference evidence="2" key="1">
    <citation type="journal article" date="2022" name="Mol. Ecol. Resour.">
        <title>The genomes of chicory, endive, great burdock and yacon provide insights into Asteraceae palaeo-polyploidization history and plant inulin production.</title>
        <authorList>
            <person name="Fan W."/>
            <person name="Wang S."/>
            <person name="Wang H."/>
            <person name="Wang A."/>
            <person name="Jiang F."/>
            <person name="Liu H."/>
            <person name="Zhao H."/>
            <person name="Xu D."/>
            <person name="Zhang Y."/>
        </authorList>
    </citation>
    <scope>NUCLEOTIDE SEQUENCE [LARGE SCALE GENOMIC DNA]</scope>
    <source>
        <strain evidence="2">cv. Punajuju</strain>
    </source>
</reference>
<dbReference type="Proteomes" id="UP001055811">
    <property type="component" value="Linkage Group LG08"/>
</dbReference>
<protein>
    <submittedName>
        <fullName evidence="1">Uncharacterized protein</fullName>
    </submittedName>
</protein>
<keyword evidence="2" id="KW-1185">Reference proteome</keyword>
<comment type="caution">
    <text evidence="1">The sequence shown here is derived from an EMBL/GenBank/DDBJ whole genome shotgun (WGS) entry which is preliminary data.</text>
</comment>
<organism evidence="1 2">
    <name type="scientific">Cichorium intybus</name>
    <name type="common">Chicory</name>
    <dbReference type="NCBI Taxonomy" id="13427"/>
    <lineage>
        <taxon>Eukaryota</taxon>
        <taxon>Viridiplantae</taxon>
        <taxon>Streptophyta</taxon>
        <taxon>Embryophyta</taxon>
        <taxon>Tracheophyta</taxon>
        <taxon>Spermatophyta</taxon>
        <taxon>Magnoliopsida</taxon>
        <taxon>eudicotyledons</taxon>
        <taxon>Gunneridae</taxon>
        <taxon>Pentapetalae</taxon>
        <taxon>asterids</taxon>
        <taxon>campanulids</taxon>
        <taxon>Asterales</taxon>
        <taxon>Asteraceae</taxon>
        <taxon>Cichorioideae</taxon>
        <taxon>Cichorieae</taxon>
        <taxon>Cichoriinae</taxon>
        <taxon>Cichorium</taxon>
    </lineage>
</organism>
<accession>A0ACB8ZNK7</accession>
<dbReference type="EMBL" id="CM042016">
    <property type="protein sequence ID" value="KAI3698910.1"/>
    <property type="molecule type" value="Genomic_DNA"/>
</dbReference>
<evidence type="ECO:0000313" key="2">
    <source>
        <dbReference type="Proteomes" id="UP001055811"/>
    </source>
</evidence>
<evidence type="ECO:0000313" key="1">
    <source>
        <dbReference type="EMBL" id="KAI3698910.1"/>
    </source>
</evidence>
<gene>
    <name evidence="1" type="ORF">L2E82_42826</name>
</gene>
<reference evidence="1 2" key="2">
    <citation type="journal article" date="2022" name="Mol. Ecol. Resour.">
        <title>The genomes of chicory, endive, great burdock and yacon provide insights into Asteraceae paleo-polyploidization history and plant inulin production.</title>
        <authorList>
            <person name="Fan W."/>
            <person name="Wang S."/>
            <person name="Wang H."/>
            <person name="Wang A."/>
            <person name="Jiang F."/>
            <person name="Liu H."/>
            <person name="Zhao H."/>
            <person name="Xu D."/>
            <person name="Zhang Y."/>
        </authorList>
    </citation>
    <scope>NUCLEOTIDE SEQUENCE [LARGE SCALE GENOMIC DNA]</scope>
    <source>
        <strain evidence="2">cv. Punajuju</strain>
        <tissue evidence="1">Leaves</tissue>
    </source>
</reference>
<name>A0ACB8ZNK7_CICIN</name>
<proteinExistence type="predicted"/>
<sequence>MEELFDIKDKLKRIKRLEIEVLTTICKYLKNNQDDKEILELNDQYNLVFGIRKKKTNREEDDEESDDGEDENGESDDDDSESTSGSCMKI</sequence>